<dbReference type="OrthoDB" id="10374606at2759"/>
<accession>A0A3P7L1P5</accession>
<gene>
    <name evidence="1" type="ORF">DILT_LOCUS7236</name>
</gene>
<evidence type="ECO:0000313" key="1">
    <source>
        <dbReference type="EMBL" id="VDN11405.1"/>
    </source>
</evidence>
<dbReference type="AlphaFoldDB" id="A0A3P7L1P5"/>
<keyword evidence="2" id="KW-1185">Reference proteome</keyword>
<protein>
    <submittedName>
        <fullName evidence="1">Uncharacterized protein</fullName>
    </submittedName>
</protein>
<dbReference type="EMBL" id="UYRU01051369">
    <property type="protein sequence ID" value="VDN11405.1"/>
    <property type="molecule type" value="Genomic_DNA"/>
</dbReference>
<reference evidence="1 2" key="1">
    <citation type="submission" date="2018-11" db="EMBL/GenBank/DDBJ databases">
        <authorList>
            <consortium name="Pathogen Informatics"/>
        </authorList>
    </citation>
    <scope>NUCLEOTIDE SEQUENCE [LARGE SCALE GENOMIC DNA]</scope>
</reference>
<organism evidence="1 2">
    <name type="scientific">Dibothriocephalus latus</name>
    <name type="common">Fish tapeworm</name>
    <name type="synonym">Diphyllobothrium latum</name>
    <dbReference type="NCBI Taxonomy" id="60516"/>
    <lineage>
        <taxon>Eukaryota</taxon>
        <taxon>Metazoa</taxon>
        <taxon>Spiralia</taxon>
        <taxon>Lophotrochozoa</taxon>
        <taxon>Platyhelminthes</taxon>
        <taxon>Cestoda</taxon>
        <taxon>Eucestoda</taxon>
        <taxon>Diphyllobothriidea</taxon>
        <taxon>Diphyllobothriidae</taxon>
        <taxon>Dibothriocephalus</taxon>
    </lineage>
</organism>
<sequence length="66" mass="7245">MVVHTYETGHESNFAAARIIAHAGSNMGRELIKAWASGDNSVNRCIELAPAYIVLRRYLQTRVTGG</sequence>
<evidence type="ECO:0000313" key="2">
    <source>
        <dbReference type="Proteomes" id="UP000281553"/>
    </source>
</evidence>
<dbReference type="Proteomes" id="UP000281553">
    <property type="component" value="Unassembled WGS sequence"/>
</dbReference>
<name>A0A3P7L1P5_DIBLA</name>
<proteinExistence type="predicted"/>